<evidence type="ECO:0000256" key="1">
    <source>
        <dbReference type="SAM" id="Coils"/>
    </source>
</evidence>
<dbReference type="EMBL" id="JANPWB010000002">
    <property type="protein sequence ID" value="KAJ1208496.1"/>
    <property type="molecule type" value="Genomic_DNA"/>
</dbReference>
<evidence type="ECO:0000313" key="3">
    <source>
        <dbReference type="Proteomes" id="UP001066276"/>
    </source>
</evidence>
<evidence type="ECO:0000313" key="2">
    <source>
        <dbReference type="EMBL" id="KAJ1208496.1"/>
    </source>
</evidence>
<feature type="coiled-coil region" evidence="1">
    <location>
        <begin position="29"/>
        <end position="63"/>
    </location>
</feature>
<name>A0AAV7W6U9_PLEWA</name>
<comment type="caution">
    <text evidence="2">The sequence shown here is derived from an EMBL/GenBank/DDBJ whole genome shotgun (WGS) entry which is preliminary data.</text>
</comment>
<organism evidence="2 3">
    <name type="scientific">Pleurodeles waltl</name>
    <name type="common">Iberian ribbed newt</name>
    <dbReference type="NCBI Taxonomy" id="8319"/>
    <lineage>
        <taxon>Eukaryota</taxon>
        <taxon>Metazoa</taxon>
        <taxon>Chordata</taxon>
        <taxon>Craniata</taxon>
        <taxon>Vertebrata</taxon>
        <taxon>Euteleostomi</taxon>
        <taxon>Amphibia</taxon>
        <taxon>Batrachia</taxon>
        <taxon>Caudata</taxon>
        <taxon>Salamandroidea</taxon>
        <taxon>Salamandridae</taxon>
        <taxon>Pleurodelinae</taxon>
        <taxon>Pleurodeles</taxon>
    </lineage>
</organism>
<dbReference type="AlphaFoldDB" id="A0AAV7W6U9"/>
<proteinExistence type="predicted"/>
<keyword evidence="3" id="KW-1185">Reference proteome</keyword>
<gene>
    <name evidence="2" type="ORF">NDU88_003881</name>
</gene>
<accession>A0AAV7W6U9</accession>
<reference evidence="2" key="1">
    <citation type="journal article" date="2022" name="bioRxiv">
        <title>Sequencing and chromosome-scale assembly of the giantPleurodeles waltlgenome.</title>
        <authorList>
            <person name="Brown T."/>
            <person name="Elewa A."/>
            <person name="Iarovenko S."/>
            <person name="Subramanian E."/>
            <person name="Araus A.J."/>
            <person name="Petzold A."/>
            <person name="Susuki M."/>
            <person name="Suzuki K.-i.T."/>
            <person name="Hayashi T."/>
            <person name="Toyoda A."/>
            <person name="Oliveira C."/>
            <person name="Osipova E."/>
            <person name="Leigh N.D."/>
            <person name="Simon A."/>
            <person name="Yun M.H."/>
        </authorList>
    </citation>
    <scope>NUCLEOTIDE SEQUENCE</scope>
    <source>
        <strain evidence="2">20211129_DDA</strain>
        <tissue evidence="2">Liver</tissue>
    </source>
</reference>
<dbReference type="Proteomes" id="UP001066276">
    <property type="component" value="Chromosome 1_2"/>
</dbReference>
<protein>
    <submittedName>
        <fullName evidence="2">Uncharacterized protein</fullName>
    </submittedName>
</protein>
<sequence>MAATQGCRTVLVHKTETVSIDANLLSIDLRKVVDKVTAVEANIADLQEEVVALKRKMAQMTTATRERRTQKAALNAALGTGFSEGCEG</sequence>
<keyword evidence="1" id="KW-0175">Coiled coil</keyword>